<evidence type="ECO:0000313" key="2">
    <source>
        <dbReference type="EMBL" id="CAK7940708.1"/>
    </source>
</evidence>
<comment type="caution">
    <text evidence="2">The sequence shown here is derived from an EMBL/GenBank/DDBJ whole genome shotgun (WGS) entry which is preliminary data.</text>
</comment>
<organism evidence="2 3">
    <name type="scientific">Peronospora matthiolae</name>
    <dbReference type="NCBI Taxonomy" id="2874970"/>
    <lineage>
        <taxon>Eukaryota</taxon>
        <taxon>Sar</taxon>
        <taxon>Stramenopiles</taxon>
        <taxon>Oomycota</taxon>
        <taxon>Peronosporomycetes</taxon>
        <taxon>Peronosporales</taxon>
        <taxon>Peronosporaceae</taxon>
        <taxon>Peronospora</taxon>
    </lineage>
</organism>
<evidence type="ECO:0000313" key="3">
    <source>
        <dbReference type="Proteomes" id="UP001162060"/>
    </source>
</evidence>
<dbReference type="Proteomes" id="UP001162060">
    <property type="component" value="Unassembled WGS sequence"/>
</dbReference>
<accession>A0AAV1V5H5</accession>
<reference evidence="2" key="1">
    <citation type="submission" date="2024-01" db="EMBL/GenBank/DDBJ databases">
        <authorList>
            <person name="Webb A."/>
        </authorList>
    </citation>
    <scope>NUCLEOTIDE SEQUENCE</scope>
    <source>
        <strain evidence="2">Pm1</strain>
    </source>
</reference>
<dbReference type="AlphaFoldDB" id="A0AAV1V5H5"/>
<proteinExistence type="predicted"/>
<protein>
    <submittedName>
        <fullName evidence="2">Uncharacterized protein</fullName>
    </submittedName>
</protein>
<name>A0AAV1V5H5_9STRA</name>
<gene>
    <name evidence="2" type="ORF">PM001_LOCUS25858</name>
</gene>
<evidence type="ECO:0000256" key="1">
    <source>
        <dbReference type="SAM" id="MobiDB-lite"/>
    </source>
</evidence>
<feature type="region of interest" description="Disordered" evidence="1">
    <location>
        <begin position="1"/>
        <end position="46"/>
    </location>
</feature>
<dbReference type="EMBL" id="CAKLBY020000259">
    <property type="protein sequence ID" value="CAK7940708.1"/>
    <property type="molecule type" value="Genomic_DNA"/>
</dbReference>
<sequence length="46" mass="5014">MGASQRSKAEEAHRAAKTAVSGPAKATDEALWSPRCLEAHEKEHRL</sequence>
<feature type="compositionally biased region" description="Basic and acidic residues" evidence="1">
    <location>
        <begin position="37"/>
        <end position="46"/>
    </location>
</feature>